<dbReference type="SUPFAM" id="SSF56784">
    <property type="entry name" value="HAD-like"/>
    <property type="match status" value="1"/>
</dbReference>
<dbReference type="Pfam" id="PF13344">
    <property type="entry name" value="Hydrolase_6"/>
    <property type="match status" value="1"/>
</dbReference>
<keyword evidence="3" id="KW-1185">Reference proteome</keyword>
<reference evidence="1 2" key="1">
    <citation type="journal article" date="2014" name="PLoS Genet.">
        <title>The Genome of Spironucleus salmonicida Highlights a Fish Pathogen Adapted to Fluctuating Environments.</title>
        <authorList>
            <person name="Xu F."/>
            <person name="Jerlstrom-Hultqvist J."/>
            <person name="Einarsson E."/>
            <person name="Astvaldsson A."/>
            <person name="Svard S.G."/>
            <person name="Andersson J.O."/>
        </authorList>
    </citation>
    <scope>NUCLEOTIDE SEQUENCE</scope>
    <source>
        <strain evidence="2">ATCC 50377</strain>
    </source>
</reference>
<organism evidence="1">
    <name type="scientific">Spironucleus salmonicida</name>
    <dbReference type="NCBI Taxonomy" id="348837"/>
    <lineage>
        <taxon>Eukaryota</taxon>
        <taxon>Metamonada</taxon>
        <taxon>Diplomonadida</taxon>
        <taxon>Hexamitidae</taxon>
        <taxon>Hexamitinae</taxon>
        <taxon>Spironucleus</taxon>
    </lineage>
</organism>
<dbReference type="Proteomes" id="UP000018208">
    <property type="component" value="Unassembled WGS sequence"/>
</dbReference>
<evidence type="ECO:0000313" key="3">
    <source>
        <dbReference type="Proteomes" id="UP000018208"/>
    </source>
</evidence>
<dbReference type="GO" id="GO:0016791">
    <property type="term" value="F:phosphatase activity"/>
    <property type="evidence" value="ECO:0007669"/>
    <property type="project" value="TreeGrafter"/>
</dbReference>
<dbReference type="AlphaFoldDB" id="V6LNB2"/>
<evidence type="ECO:0000313" key="1">
    <source>
        <dbReference type="EMBL" id="EST45718.1"/>
    </source>
</evidence>
<evidence type="ECO:0000313" key="2">
    <source>
        <dbReference type="EMBL" id="KAH0576558.1"/>
    </source>
</evidence>
<sequence length="310" mass="35189">MFLIDVDGVLKLGHTPFNFSKQVLTQLYDNKIPHVLLSNACGAEEQFSERLSKILDFQIDPEKVVLSSSPLSNYLIQNPLDKILVLGSNTLADRFFSKFSNPYIYPEDIISRYPEIAPQYRHINQNVQSIRELCFDEIDTIIFFADSINWYADIQVVLDVVLNKSSINPHKQGSKTPKIFVSNPDITYADDSVQPKLTVGAEVECFKSLYKSITSQDVHITYFGKPYTPVYELSIKKLKSMDNYSPDKEIYMIGDSLQSDIKGANLNGITSCLVLTGKVKNESELVDVPQDLYPKKIFKNIQKALQELLK</sequence>
<dbReference type="PANTHER" id="PTHR19288">
    <property type="entry name" value="4-NITROPHENYLPHOSPHATASE-RELATED"/>
    <property type="match status" value="1"/>
</dbReference>
<dbReference type="InterPro" id="IPR023214">
    <property type="entry name" value="HAD_sf"/>
</dbReference>
<dbReference type="Gene3D" id="3.40.50.1000">
    <property type="entry name" value="HAD superfamily/HAD-like"/>
    <property type="match status" value="2"/>
</dbReference>
<protein>
    <submittedName>
        <fullName evidence="1">Phosphatidyl synthase</fullName>
    </submittedName>
</protein>
<dbReference type="InterPro" id="IPR006353">
    <property type="entry name" value="HAD-SF_hydro_IIA_CECR5"/>
</dbReference>
<dbReference type="OrthoDB" id="10251048at2759"/>
<reference evidence="2" key="2">
    <citation type="submission" date="2020-12" db="EMBL/GenBank/DDBJ databases">
        <title>New Spironucleus salmonicida genome in near-complete chromosomes.</title>
        <authorList>
            <person name="Xu F."/>
            <person name="Kurt Z."/>
            <person name="Jimenez-Gonzalez A."/>
            <person name="Astvaldsson A."/>
            <person name="Andersson J.O."/>
            <person name="Svard S.G."/>
        </authorList>
    </citation>
    <scope>NUCLEOTIDE SEQUENCE</scope>
    <source>
        <strain evidence="2">ATCC 50377</strain>
    </source>
</reference>
<dbReference type="InterPro" id="IPR006357">
    <property type="entry name" value="HAD-SF_hydro_IIA"/>
</dbReference>
<dbReference type="InterPro" id="IPR036412">
    <property type="entry name" value="HAD-like_sf"/>
</dbReference>
<accession>V6LNB2</accession>
<dbReference type="PANTHER" id="PTHR19288:SF93">
    <property type="entry name" value="FI11325P-RELATED"/>
    <property type="match status" value="1"/>
</dbReference>
<dbReference type="VEuPathDB" id="GiardiaDB:SS50377_22122"/>
<gene>
    <name evidence="1" type="ORF">SS50377_14289</name>
    <name evidence="2" type="ORF">SS50377_22122</name>
</gene>
<dbReference type="GO" id="GO:0005737">
    <property type="term" value="C:cytoplasm"/>
    <property type="evidence" value="ECO:0007669"/>
    <property type="project" value="TreeGrafter"/>
</dbReference>
<dbReference type="EMBL" id="AUWU02000002">
    <property type="protein sequence ID" value="KAH0576558.1"/>
    <property type="molecule type" value="Genomic_DNA"/>
</dbReference>
<dbReference type="NCBIfam" id="TIGR01456">
    <property type="entry name" value="CECR5"/>
    <property type="match status" value="1"/>
</dbReference>
<dbReference type="NCBIfam" id="TIGR01460">
    <property type="entry name" value="HAD-SF-IIA"/>
    <property type="match status" value="1"/>
</dbReference>
<name>V6LNB2_9EUKA</name>
<dbReference type="EMBL" id="KI546089">
    <property type="protein sequence ID" value="EST45718.1"/>
    <property type="molecule type" value="Genomic_DNA"/>
</dbReference>
<dbReference type="Pfam" id="PF13242">
    <property type="entry name" value="Hydrolase_like"/>
    <property type="match status" value="1"/>
</dbReference>
<proteinExistence type="predicted"/>